<dbReference type="PANTHER" id="PTHR10102:SF0">
    <property type="entry name" value="DNA-DIRECTED RNA POLYMERASE, MITOCHONDRIAL"/>
    <property type="match status" value="1"/>
</dbReference>
<protein>
    <recommendedName>
        <fullName evidence="2">DNA-directed RNA polymerase</fullName>
        <ecNumber evidence="2">2.7.7.6</ecNumber>
    </recommendedName>
</protein>
<keyword evidence="3" id="KW-0240">DNA-directed RNA polymerase</keyword>
<sequence length="802" mass="90459">MRSSFVWFGRQKDATEPKTGELDVPNYRGNVEADALYRQAYWEQNMATRGYDKTLTAEVSGLEHSKSSTNLKKRLFSRLLTPVKGFYAEYVGGVPSGRDFNNELALPFMMCSAEQTTANILSWLVSYPYFNGGEPVRVMAVARQGVHLGRLIVDTASFNRALRSVETGRTFKWLLQESKRSRSAQFRLQGLYKEWRNEIDNETVLKVGSFCINLAVQAFPEYLELKIVRGPDGKKNNVVLKTQAWWDLYQTQAEKVAVASPMSLPTVIEPKPWSRVETGEASLGGYYFMKRPLVRNVSQSVRPIFRLSDKSLHALNHAQTTAWQLNKNVLDTVRGVISKDILLPGAIPVLSDRPTTEEVGAFSEFQRILGAAEEVEGQPSIWFPKSYDWRLRLYDMPNDLKPQGNDFSRGLLKFARGMPVSLNGRYWLAVHLGNLMGKDKAEYPDRIKAVEDATDLIQRIVSDPLKNREWAEMEDPWQFLAACYDWVEVNSSDKALSYIPVSLDGSCSGMQHFSMLTRDEKGALATNCTSDPRIHDLYSAVASRVKARVEYDAAKGIKESLLWWEQVSNPKQARGVCKRAVMTVPYGVTDRGITQFMIKDKHVASFPKEDRWTAAVYMTTLIRAALDDTMSNARAAQAYINTVAYNLALKQKPLAWETPAGSIVAQGYKNLIEKRVKTPNGTLTVHVEPEDASYDHRRAKLATSPNVIHSLDAAHLQLVVNDLSAAGVQDMFLVHDSFGVHAEHVPMMRDVLRKNLHNIYQDNQLEAWKNSVERLSGEKLPEPPSLGDWDVSEVLKADYLFA</sequence>
<comment type="catalytic activity">
    <reaction evidence="8">
        <text>RNA(n) + a ribonucleoside 5'-triphosphate = RNA(n+1) + diphosphate</text>
        <dbReference type="Rhea" id="RHEA:21248"/>
        <dbReference type="Rhea" id="RHEA-COMP:14527"/>
        <dbReference type="Rhea" id="RHEA-COMP:17342"/>
        <dbReference type="ChEBI" id="CHEBI:33019"/>
        <dbReference type="ChEBI" id="CHEBI:61557"/>
        <dbReference type="ChEBI" id="CHEBI:140395"/>
        <dbReference type="EC" id="2.7.7.6"/>
    </reaction>
</comment>
<evidence type="ECO:0000256" key="7">
    <source>
        <dbReference type="ARBA" id="ARBA00023314"/>
    </source>
</evidence>
<keyword evidence="7" id="KW-1195">Viral transcription</keyword>
<dbReference type="GO" id="GO:0006351">
    <property type="term" value="P:DNA-templated transcription"/>
    <property type="evidence" value="ECO:0007669"/>
    <property type="project" value="InterPro"/>
</dbReference>
<keyword evidence="4" id="KW-0808">Transferase</keyword>
<keyword evidence="5" id="KW-0548">Nucleotidyltransferase</keyword>
<evidence type="ECO:0000256" key="1">
    <source>
        <dbReference type="ARBA" id="ARBA00009493"/>
    </source>
</evidence>
<comment type="similarity">
    <text evidence="1">Belongs to the phage and mitochondrial RNA polymerase family.</text>
</comment>
<evidence type="ECO:0000313" key="10">
    <source>
        <dbReference type="EMBL" id="CAB4161351.1"/>
    </source>
</evidence>
<dbReference type="PANTHER" id="PTHR10102">
    <property type="entry name" value="DNA-DIRECTED RNA POLYMERASE, MITOCHONDRIAL"/>
    <property type="match status" value="1"/>
</dbReference>
<dbReference type="Gene3D" id="1.10.1320.10">
    <property type="entry name" value="DNA-directed RNA polymerase, N-terminal domain"/>
    <property type="match status" value="1"/>
</dbReference>
<dbReference type="InterPro" id="IPR029262">
    <property type="entry name" value="RPOL_N"/>
</dbReference>
<dbReference type="GO" id="GO:0000428">
    <property type="term" value="C:DNA-directed RNA polymerase complex"/>
    <property type="evidence" value="ECO:0007669"/>
    <property type="project" value="UniProtKB-KW"/>
</dbReference>
<feature type="domain" description="DNA-directed RNA polymerase N-terminal" evidence="9">
    <location>
        <begin position="52"/>
        <end position="320"/>
    </location>
</feature>
<evidence type="ECO:0000256" key="6">
    <source>
        <dbReference type="ARBA" id="ARBA00023163"/>
    </source>
</evidence>
<dbReference type="EC" id="2.7.7.6" evidence="2"/>
<evidence type="ECO:0000256" key="2">
    <source>
        <dbReference type="ARBA" id="ARBA00012418"/>
    </source>
</evidence>
<keyword evidence="6" id="KW-0804">Transcription</keyword>
<dbReference type="Gene3D" id="1.10.287.280">
    <property type="match status" value="1"/>
</dbReference>
<dbReference type="GO" id="GO:0019083">
    <property type="term" value="P:viral transcription"/>
    <property type="evidence" value="ECO:0007669"/>
    <property type="project" value="UniProtKB-KW"/>
</dbReference>
<proteinExistence type="inferred from homology"/>
<organism evidence="10">
    <name type="scientific">uncultured Caudovirales phage</name>
    <dbReference type="NCBI Taxonomy" id="2100421"/>
    <lineage>
        <taxon>Viruses</taxon>
        <taxon>Duplodnaviria</taxon>
        <taxon>Heunggongvirae</taxon>
        <taxon>Uroviricota</taxon>
        <taxon>Caudoviricetes</taxon>
        <taxon>Peduoviridae</taxon>
        <taxon>Maltschvirus</taxon>
        <taxon>Maltschvirus maltsch</taxon>
    </lineage>
</organism>
<dbReference type="Pfam" id="PF00940">
    <property type="entry name" value="RNA_pol"/>
    <property type="match status" value="1"/>
</dbReference>
<dbReference type="InterPro" id="IPR046950">
    <property type="entry name" value="DNA-dir_Rpol_C_phage-type"/>
</dbReference>
<gene>
    <name evidence="10" type="ORF">UFOVP730_43</name>
</gene>
<dbReference type="EMBL" id="LR796716">
    <property type="protein sequence ID" value="CAB4161351.1"/>
    <property type="molecule type" value="Genomic_DNA"/>
</dbReference>
<evidence type="ECO:0000256" key="5">
    <source>
        <dbReference type="ARBA" id="ARBA00022695"/>
    </source>
</evidence>
<dbReference type="GO" id="GO:0003677">
    <property type="term" value="F:DNA binding"/>
    <property type="evidence" value="ECO:0007669"/>
    <property type="project" value="InterPro"/>
</dbReference>
<dbReference type="InterPro" id="IPR002092">
    <property type="entry name" value="DNA-dir_Rpol_phage-type"/>
</dbReference>
<dbReference type="InterPro" id="IPR037159">
    <property type="entry name" value="RNA_POL_N_sf"/>
</dbReference>
<dbReference type="PROSITE" id="PS00900">
    <property type="entry name" value="RNA_POL_PHAGE_1"/>
    <property type="match status" value="1"/>
</dbReference>
<evidence type="ECO:0000259" key="9">
    <source>
        <dbReference type="SMART" id="SM01311"/>
    </source>
</evidence>
<reference evidence="10" key="1">
    <citation type="submission" date="2020-04" db="EMBL/GenBank/DDBJ databases">
        <authorList>
            <person name="Chiriac C."/>
            <person name="Salcher M."/>
            <person name="Ghai R."/>
            <person name="Kavagutti S V."/>
        </authorList>
    </citation>
    <scope>NUCLEOTIDE SEQUENCE</scope>
</reference>
<dbReference type="SMART" id="SM01311">
    <property type="entry name" value="RPOL_N"/>
    <property type="match status" value="1"/>
</dbReference>
<dbReference type="GO" id="GO:0003899">
    <property type="term" value="F:DNA-directed RNA polymerase activity"/>
    <property type="evidence" value="ECO:0007669"/>
    <property type="project" value="UniProtKB-EC"/>
</dbReference>
<dbReference type="InterPro" id="IPR043502">
    <property type="entry name" value="DNA/RNA_pol_sf"/>
</dbReference>
<evidence type="ECO:0000256" key="4">
    <source>
        <dbReference type="ARBA" id="ARBA00022679"/>
    </source>
</evidence>
<dbReference type="SUPFAM" id="SSF56672">
    <property type="entry name" value="DNA/RNA polymerases"/>
    <property type="match status" value="1"/>
</dbReference>
<evidence type="ECO:0000256" key="8">
    <source>
        <dbReference type="ARBA" id="ARBA00048552"/>
    </source>
</evidence>
<name>A0A6J5NVL2_9CAUD</name>
<evidence type="ECO:0000256" key="3">
    <source>
        <dbReference type="ARBA" id="ARBA00022478"/>
    </source>
</evidence>
<dbReference type="Gene3D" id="1.10.150.20">
    <property type="entry name" value="5' to 3' exonuclease, C-terminal subdomain"/>
    <property type="match status" value="1"/>
</dbReference>
<accession>A0A6J5NVL2</accession>